<evidence type="ECO:0000313" key="7">
    <source>
        <dbReference type="EMBL" id="MBK1841660.1"/>
    </source>
</evidence>
<feature type="domain" description="Helicase C-terminal" evidence="6">
    <location>
        <begin position="488"/>
        <end position="659"/>
    </location>
</feature>
<evidence type="ECO:0000256" key="1">
    <source>
        <dbReference type="ARBA" id="ARBA00022741"/>
    </source>
</evidence>
<dbReference type="EMBL" id="JAENHM010000073">
    <property type="protein sequence ID" value="MBK1841660.1"/>
    <property type="molecule type" value="Genomic_DNA"/>
</dbReference>
<evidence type="ECO:0000256" key="4">
    <source>
        <dbReference type="ARBA" id="ARBA00022840"/>
    </source>
</evidence>
<dbReference type="InterPro" id="IPR011545">
    <property type="entry name" value="DEAD/DEAH_box_helicase_dom"/>
</dbReference>
<evidence type="ECO:0000313" key="8">
    <source>
        <dbReference type="Proteomes" id="UP000652760"/>
    </source>
</evidence>
<dbReference type="Pfam" id="PF00270">
    <property type="entry name" value="DEAD"/>
    <property type="match status" value="1"/>
</dbReference>
<dbReference type="SMART" id="SM00490">
    <property type="entry name" value="HELICc"/>
    <property type="match status" value="1"/>
</dbReference>
<keyword evidence="2" id="KW-0378">Hydrolase</keyword>
<dbReference type="InterPro" id="IPR050474">
    <property type="entry name" value="Hel308_SKI2-like"/>
</dbReference>
<dbReference type="Proteomes" id="UP000652760">
    <property type="component" value="Unassembled WGS sequence"/>
</dbReference>
<dbReference type="InterPro" id="IPR001650">
    <property type="entry name" value="Helicase_C-like"/>
</dbReference>
<dbReference type="Pfam" id="PF00271">
    <property type="entry name" value="Helicase_C"/>
    <property type="match status" value="1"/>
</dbReference>
<dbReference type="InterPro" id="IPR027417">
    <property type="entry name" value="P-loop_NTPase"/>
</dbReference>
<evidence type="ECO:0000256" key="3">
    <source>
        <dbReference type="ARBA" id="ARBA00022806"/>
    </source>
</evidence>
<comment type="caution">
    <text evidence="7">The sequence shown here is derived from an EMBL/GenBank/DDBJ whole genome shotgun (WGS) entry which is preliminary data.</text>
</comment>
<sequence>MDDYYLALVGELFERMRDASEDAAGWARLGNAFVHFADTGQDNLRQSLGIPKSEATLFAAAAFYCGGFPASAYLTLRGSAPEQSDTEIYRACFDLLARPKNLSSQIGQILVKALLHGDMATIYQIDKNAITRSEEALQKGPDEWIPARLFEQLFTRFLNSNVRAVLPLGDSDIWTPFIESLLSRQPPSWEFFPSQIDAIKQGLLVRNETFSLQMPTGAGKTALCETLLYWHAKIRTHDVAILLVPYRSLASELRYSVVKRLNKLGISARCAYGGTVPTKDEVQILEDARVLVSTPEALSGLLGASGSLYSRVSLVICDEGHLLDSEGRGVGLELLLARLRAREGGAPRFVFVSAIVPNIEEINAWLGGASDSVVRSNYRPSIAEYAVLRPVDEGKNKTVSLDMHPHEPSPTRYQVQNFLSRADFKFRNSKTGRSNTYDFTSMKTQAIAAGRKALAMGAVAVFAANKRGNQGAIGLADELVKQLQCELSLPEPIKHVSKEKLAPVIKYLELEYGSDWLGTRIVAAGAVLHHGDIPQEAREVLENLLRCGDIQLVICTNTLAEGVNLPIRTLILYSVQRRQKNGQQKNLLARDIKNLVGRAGRAGATTKGMVICANQQQWWQIEQVARQTSVETVHGALWSLVEWLSQNLAKNHVQLTNVYIEALPALHKLVDGIDSTLIDLAAEEIGEDALVAKAIHLADETFASQQLNEASKQILQKIFELRARRVLNIHEAGRINWIRETGARLRMLESVETDLFRRRSTWDDIANPLDPSVIRIMLEWAWGQADVQEAVREAYRYEENADTLELKQQFFDTVDAWLRGCRPVEIAGISKLSVDDLLTVHGKVVSYVMQSTIEQGVALLAKVCEDHGNALAPAVIMFPEHLRFGVPTTVGRVLAAGGVRHRSAAVELGNAMEGVGIASEDRSAVFGAAQTLIYNNPDSWKALLGILVFQNTIKDLSGNESGVAEY</sequence>
<dbReference type="Gene3D" id="3.40.50.300">
    <property type="entry name" value="P-loop containing nucleotide triphosphate hydrolases"/>
    <property type="match status" value="2"/>
</dbReference>
<feature type="domain" description="Helicase ATP-binding" evidence="5">
    <location>
        <begin position="201"/>
        <end position="374"/>
    </location>
</feature>
<accession>A0ABS1FE09</accession>
<keyword evidence="3 7" id="KW-0347">Helicase</keyword>
<proteinExistence type="predicted"/>
<keyword evidence="1" id="KW-0547">Nucleotide-binding</keyword>
<dbReference type="PANTHER" id="PTHR47961">
    <property type="entry name" value="DNA POLYMERASE THETA, PUTATIVE (AFU_ORTHOLOGUE AFUA_1G05260)-RELATED"/>
    <property type="match status" value="1"/>
</dbReference>
<keyword evidence="8" id="KW-1185">Reference proteome</keyword>
<organism evidence="7 8">
    <name type="scientific">Azospirillum endophyticum</name>
    <dbReference type="NCBI Taxonomy" id="2800326"/>
    <lineage>
        <taxon>Bacteria</taxon>
        <taxon>Pseudomonadati</taxon>
        <taxon>Pseudomonadota</taxon>
        <taxon>Alphaproteobacteria</taxon>
        <taxon>Rhodospirillales</taxon>
        <taxon>Azospirillaceae</taxon>
        <taxon>Azospirillum</taxon>
    </lineage>
</organism>
<name>A0ABS1FE09_9PROT</name>
<dbReference type="PROSITE" id="PS51192">
    <property type="entry name" value="HELICASE_ATP_BIND_1"/>
    <property type="match status" value="1"/>
</dbReference>
<protein>
    <submittedName>
        <fullName evidence="7">DEAD/DEAH box helicase</fullName>
    </submittedName>
</protein>
<dbReference type="SMART" id="SM00487">
    <property type="entry name" value="DEXDc"/>
    <property type="match status" value="1"/>
</dbReference>
<dbReference type="SUPFAM" id="SSF52540">
    <property type="entry name" value="P-loop containing nucleoside triphosphate hydrolases"/>
    <property type="match status" value="1"/>
</dbReference>
<dbReference type="PANTHER" id="PTHR47961:SF6">
    <property type="entry name" value="DNA-DIRECTED DNA POLYMERASE"/>
    <property type="match status" value="1"/>
</dbReference>
<gene>
    <name evidence="7" type="ORF">JHL17_30100</name>
</gene>
<dbReference type="RefSeq" id="WP_200198289.1">
    <property type="nucleotide sequence ID" value="NZ_JAENHM010000073.1"/>
</dbReference>
<dbReference type="GO" id="GO:0004386">
    <property type="term" value="F:helicase activity"/>
    <property type="evidence" value="ECO:0007669"/>
    <property type="project" value="UniProtKB-KW"/>
</dbReference>
<evidence type="ECO:0000259" key="5">
    <source>
        <dbReference type="PROSITE" id="PS51192"/>
    </source>
</evidence>
<dbReference type="PROSITE" id="PS51194">
    <property type="entry name" value="HELICASE_CTER"/>
    <property type="match status" value="1"/>
</dbReference>
<keyword evidence="4" id="KW-0067">ATP-binding</keyword>
<dbReference type="InterPro" id="IPR014001">
    <property type="entry name" value="Helicase_ATP-bd"/>
</dbReference>
<reference evidence="8" key="1">
    <citation type="submission" date="2021-01" db="EMBL/GenBank/DDBJ databases">
        <title>Genome public.</title>
        <authorList>
            <person name="Liu C."/>
            <person name="Sun Q."/>
        </authorList>
    </citation>
    <scope>NUCLEOTIDE SEQUENCE [LARGE SCALE GENOMIC DNA]</scope>
    <source>
        <strain evidence="8">YIM B02556</strain>
    </source>
</reference>
<evidence type="ECO:0000256" key="2">
    <source>
        <dbReference type="ARBA" id="ARBA00022801"/>
    </source>
</evidence>
<evidence type="ECO:0000259" key="6">
    <source>
        <dbReference type="PROSITE" id="PS51194"/>
    </source>
</evidence>